<keyword evidence="8" id="KW-0862">Zinc</keyword>
<feature type="compositionally biased region" description="Acidic residues" evidence="9">
    <location>
        <begin position="243"/>
        <end position="261"/>
    </location>
</feature>
<keyword evidence="3" id="KW-0808">Transferase</keyword>
<gene>
    <name evidence="11" type="ORF">BDW02DRAFT_584306</name>
</gene>
<dbReference type="InterPro" id="IPR031127">
    <property type="entry name" value="E3_UB_ligase_RBR"/>
</dbReference>
<dbReference type="Proteomes" id="UP000800040">
    <property type="component" value="Unassembled WGS sequence"/>
</dbReference>
<dbReference type="EC" id="2.3.2.31" evidence="2"/>
<evidence type="ECO:0000259" key="10">
    <source>
        <dbReference type="PROSITE" id="PS51873"/>
    </source>
</evidence>
<evidence type="ECO:0000256" key="2">
    <source>
        <dbReference type="ARBA" id="ARBA00012251"/>
    </source>
</evidence>
<feature type="compositionally biased region" description="Acidic residues" evidence="9">
    <location>
        <begin position="316"/>
        <end position="332"/>
    </location>
</feature>
<keyword evidence="5" id="KW-0677">Repeat</keyword>
<dbReference type="SUPFAM" id="SSF57850">
    <property type="entry name" value="RING/U-box"/>
    <property type="match status" value="1"/>
</dbReference>
<evidence type="ECO:0000256" key="3">
    <source>
        <dbReference type="ARBA" id="ARBA00022679"/>
    </source>
</evidence>
<comment type="catalytic activity">
    <reaction evidence="1">
        <text>[E2 ubiquitin-conjugating enzyme]-S-ubiquitinyl-L-cysteine + [acceptor protein]-L-lysine = [E2 ubiquitin-conjugating enzyme]-L-cysteine + [acceptor protein]-N(6)-ubiquitinyl-L-lysine.</text>
        <dbReference type="EC" id="2.3.2.31"/>
    </reaction>
</comment>
<dbReference type="GO" id="GO:0008270">
    <property type="term" value="F:zinc ion binding"/>
    <property type="evidence" value="ECO:0007669"/>
    <property type="project" value="UniProtKB-KW"/>
</dbReference>
<dbReference type="InterPro" id="IPR002867">
    <property type="entry name" value="IBR_dom"/>
</dbReference>
<reference evidence="11" key="1">
    <citation type="submission" date="2020-01" db="EMBL/GenBank/DDBJ databases">
        <authorList>
            <consortium name="DOE Joint Genome Institute"/>
            <person name="Haridas S."/>
            <person name="Albert R."/>
            <person name="Binder M."/>
            <person name="Bloem J."/>
            <person name="Labutti K."/>
            <person name="Salamov A."/>
            <person name="Andreopoulos B."/>
            <person name="Baker S.E."/>
            <person name="Barry K."/>
            <person name="Bills G."/>
            <person name="Bluhm B.H."/>
            <person name="Cannon C."/>
            <person name="Castanera R."/>
            <person name="Culley D.E."/>
            <person name="Daum C."/>
            <person name="Ezra D."/>
            <person name="Gonzalez J.B."/>
            <person name="Henrissat B."/>
            <person name="Kuo A."/>
            <person name="Liang C."/>
            <person name="Lipzen A."/>
            <person name="Lutzoni F."/>
            <person name="Magnuson J."/>
            <person name="Mondo S."/>
            <person name="Nolan M."/>
            <person name="Ohm R."/>
            <person name="Pangilinan J."/>
            <person name="Park H.-J."/>
            <person name="Ramirez L."/>
            <person name="Alfaro M."/>
            <person name="Sun H."/>
            <person name="Tritt A."/>
            <person name="Yoshinaga Y."/>
            <person name="Zwiers L.-H."/>
            <person name="Turgeon B.G."/>
            <person name="Goodwin S.B."/>
            <person name="Spatafora J.W."/>
            <person name="Crous P.W."/>
            <person name="Grigoriev I.V."/>
        </authorList>
    </citation>
    <scope>NUCLEOTIDE SEQUENCE</scope>
    <source>
        <strain evidence="11">P77</strain>
    </source>
</reference>
<feature type="compositionally biased region" description="Basic and acidic residues" evidence="9">
    <location>
        <begin position="220"/>
        <end position="242"/>
    </location>
</feature>
<proteinExistence type="predicted"/>
<keyword evidence="7" id="KW-0833">Ubl conjugation pathway</keyword>
<dbReference type="InterPro" id="IPR044066">
    <property type="entry name" value="TRIAD_supradom"/>
</dbReference>
<dbReference type="PANTHER" id="PTHR11685">
    <property type="entry name" value="RBR FAMILY RING FINGER AND IBR DOMAIN-CONTAINING"/>
    <property type="match status" value="1"/>
</dbReference>
<accession>A0A6A5K2H3</accession>
<dbReference type="Pfam" id="PF01485">
    <property type="entry name" value="IBR"/>
    <property type="match status" value="1"/>
</dbReference>
<feature type="domain" description="RING-type" evidence="10">
    <location>
        <begin position="1"/>
        <end position="213"/>
    </location>
</feature>
<evidence type="ECO:0000256" key="7">
    <source>
        <dbReference type="ARBA" id="ARBA00022786"/>
    </source>
</evidence>
<feature type="region of interest" description="Disordered" evidence="9">
    <location>
        <begin position="420"/>
        <end position="441"/>
    </location>
</feature>
<evidence type="ECO:0000256" key="5">
    <source>
        <dbReference type="ARBA" id="ARBA00022737"/>
    </source>
</evidence>
<dbReference type="PROSITE" id="PS51873">
    <property type="entry name" value="TRIAD"/>
    <property type="match status" value="1"/>
</dbReference>
<evidence type="ECO:0000256" key="6">
    <source>
        <dbReference type="ARBA" id="ARBA00022771"/>
    </source>
</evidence>
<evidence type="ECO:0000256" key="9">
    <source>
        <dbReference type="SAM" id="MobiDB-lite"/>
    </source>
</evidence>
<protein>
    <recommendedName>
        <fullName evidence="2">RBR-type E3 ubiquitin transferase</fullName>
        <ecNumber evidence="2">2.3.2.31</ecNumber>
    </recommendedName>
</protein>
<keyword evidence="12" id="KW-1185">Reference proteome</keyword>
<dbReference type="GO" id="GO:0061630">
    <property type="term" value="F:ubiquitin protein ligase activity"/>
    <property type="evidence" value="ECO:0007669"/>
    <property type="project" value="UniProtKB-EC"/>
</dbReference>
<name>A0A6A5K2H3_9PLEO</name>
<dbReference type="EMBL" id="ML975512">
    <property type="protein sequence ID" value="KAF1828664.1"/>
    <property type="molecule type" value="Genomic_DNA"/>
</dbReference>
<feature type="region of interest" description="Disordered" evidence="9">
    <location>
        <begin position="216"/>
        <end position="281"/>
    </location>
</feature>
<dbReference type="CDD" id="cd22584">
    <property type="entry name" value="Rcat_RBR_unk"/>
    <property type="match status" value="1"/>
</dbReference>
<evidence type="ECO:0000313" key="12">
    <source>
        <dbReference type="Proteomes" id="UP000800040"/>
    </source>
</evidence>
<dbReference type="GO" id="GO:0016567">
    <property type="term" value="P:protein ubiquitination"/>
    <property type="evidence" value="ECO:0007669"/>
    <property type="project" value="InterPro"/>
</dbReference>
<dbReference type="AlphaFoldDB" id="A0A6A5K2H3"/>
<organism evidence="11 12">
    <name type="scientific">Decorospora gaudefroyi</name>
    <dbReference type="NCBI Taxonomy" id="184978"/>
    <lineage>
        <taxon>Eukaryota</taxon>
        <taxon>Fungi</taxon>
        <taxon>Dikarya</taxon>
        <taxon>Ascomycota</taxon>
        <taxon>Pezizomycotina</taxon>
        <taxon>Dothideomycetes</taxon>
        <taxon>Pleosporomycetidae</taxon>
        <taxon>Pleosporales</taxon>
        <taxon>Pleosporineae</taxon>
        <taxon>Pleosporaceae</taxon>
        <taxon>Decorospora</taxon>
    </lineage>
</organism>
<dbReference type="OrthoDB" id="10009520at2759"/>
<evidence type="ECO:0000256" key="8">
    <source>
        <dbReference type="ARBA" id="ARBA00022833"/>
    </source>
</evidence>
<keyword evidence="6" id="KW-0863">Zinc-finger</keyword>
<evidence type="ECO:0000256" key="1">
    <source>
        <dbReference type="ARBA" id="ARBA00001798"/>
    </source>
</evidence>
<evidence type="ECO:0000256" key="4">
    <source>
        <dbReference type="ARBA" id="ARBA00022723"/>
    </source>
</evidence>
<keyword evidence="4" id="KW-0479">Metal-binding</keyword>
<feature type="compositionally biased region" description="Acidic residues" evidence="9">
    <location>
        <begin position="361"/>
        <end position="371"/>
    </location>
</feature>
<evidence type="ECO:0000313" key="11">
    <source>
        <dbReference type="EMBL" id="KAF1828664.1"/>
    </source>
</evidence>
<feature type="region of interest" description="Disordered" evidence="9">
    <location>
        <begin position="301"/>
        <end position="371"/>
    </location>
</feature>
<sequence>MSKSCVICGSNESECELLLSAPCGSHWVCTDDVASFFENATNNESLFPPKCCDQMFMLADYAEYVPVEMAWAYQVKEQGEYAILARFRTYCANRACAKFLHPASHIKDPKTSVTYAICEAEDCGLSTCVECKQLLEEGTRNHECKQNEDDKRFKQMATEKGYQECSVCGATVELAEACNHITCECGNAFCYICGEDWPGLHSCPHYGPPIYDEEGYNQDGFHRETGLNRDGLDRHLGARGEGEDPDDDGEREDREEEDADWEIMQHMTPDQRDMVNQLPFGPREDALDQMRIELFEIHGILFNRGHPPPPPPQGEGEVDDLGNDEDGEDTDDALAVHDGIDEAGDVDGGDTGQDSNPDTRSEEEEDEEDALDDGSYFIDEEAIQGHQFADEHWEDNTPDLGSMFIDIDDTPLPDWAQAAHDSSDAAAMGPSSAASPTATDASHLSYRPEFDMDFLPDSTTHMLGDVGDSIHAAGHEPTGVVTPPYTVVAHNFPPGTSLTNIESVVTSETGVQVLACLLISVEPTMVVELLFENKEEAEKVVERFHGQVDDGSTMSFFLKGEEDGLGFRGRTKSGR</sequence>
<dbReference type="Gene3D" id="1.20.120.1750">
    <property type="match status" value="1"/>
</dbReference>